<gene>
    <name evidence="8" type="primary">rluF</name>
    <name evidence="8" type="ORF">KUV50_02120</name>
</gene>
<dbReference type="FunFam" id="3.10.290.10:FF:000003">
    <property type="entry name" value="Pseudouridine synthase"/>
    <property type="match status" value="1"/>
</dbReference>
<dbReference type="InterPro" id="IPR042092">
    <property type="entry name" value="PsdUridine_s_RsuA/RluB/E/F_cat"/>
</dbReference>
<evidence type="ECO:0000313" key="9">
    <source>
        <dbReference type="Proteomes" id="UP000753961"/>
    </source>
</evidence>
<comment type="caution">
    <text evidence="8">The sequence shown here is derived from an EMBL/GenBank/DDBJ whole genome shotgun (WGS) entry which is preliminary data.</text>
</comment>
<dbReference type="Gene3D" id="3.30.70.580">
    <property type="entry name" value="Pseudouridine synthase I, catalytic domain, N-terminal subdomain"/>
    <property type="match status" value="1"/>
</dbReference>
<evidence type="ECO:0000256" key="1">
    <source>
        <dbReference type="ARBA" id="ARBA00008348"/>
    </source>
</evidence>
<evidence type="ECO:0000256" key="6">
    <source>
        <dbReference type="RuleBase" id="RU003887"/>
    </source>
</evidence>
<dbReference type="Proteomes" id="UP000753961">
    <property type="component" value="Unassembled WGS sequence"/>
</dbReference>
<evidence type="ECO:0000256" key="5">
    <source>
        <dbReference type="PROSITE-ProRule" id="PRU00182"/>
    </source>
</evidence>
<dbReference type="GO" id="GO:0003723">
    <property type="term" value="F:RNA binding"/>
    <property type="evidence" value="ECO:0007669"/>
    <property type="project" value="UniProtKB-KW"/>
</dbReference>
<dbReference type="GO" id="GO:0000455">
    <property type="term" value="P:enzyme-directed rRNA pseudouridine synthesis"/>
    <property type="evidence" value="ECO:0007669"/>
    <property type="project" value="UniProtKB-ARBA"/>
</dbReference>
<sequence length="244" mass="27700">MSTPNQDSISLNKYISSTGICSRREADRMIDDGRVLLNGQIAQRGNRVFDGDQVTLDGKPIGSKPREIYIALNKPVGIVSTTDSREPANIIRFVNHPERLFHIGRLDKDSQGLILLTNNGDIVNKVLRAGNNHDKEYIVTVDQNITNRFLVNMRKGVHILGTRTKKCTVIKLNSRQFKIILVEGMNRQIRRMCKHLGYNVLKLKRVRIMHLTLEGLNTGDWRELTPQEIHQLKELVSGSAKDVK</sequence>
<dbReference type="PANTHER" id="PTHR47683">
    <property type="entry name" value="PSEUDOURIDINE SYNTHASE FAMILY PROTEIN-RELATED"/>
    <property type="match status" value="1"/>
</dbReference>
<evidence type="ECO:0000256" key="2">
    <source>
        <dbReference type="ARBA" id="ARBA00023235"/>
    </source>
</evidence>
<dbReference type="EC" id="5.4.99.-" evidence="6"/>
<dbReference type="PANTHER" id="PTHR47683:SF2">
    <property type="entry name" value="RNA-BINDING S4 DOMAIN-CONTAINING PROTEIN"/>
    <property type="match status" value="1"/>
</dbReference>
<comment type="similarity">
    <text evidence="1 6">Belongs to the pseudouridine synthase RsuA family.</text>
</comment>
<dbReference type="NCBIfam" id="NF007784">
    <property type="entry name" value="PRK10475.1"/>
    <property type="match status" value="1"/>
</dbReference>
<name>A0A953HS56_9BACT</name>
<dbReference type="InterPro" id="IPR000748">
    <property type="entry name" value="PsdUridine_synth_RsuA/RluB/E/F"/>
</dbReference>
<dbReference type="InterPro" id="IPR002942">
    <property type="entry name" value="S4_RNA-bd"/>
</dbReference>
<dbReference type="SMART" id="SM00363">
    <property type="entry name" value="S4"/>
    <property type="match status" value="1"/>
</dbReference>
<dbReference type="FunFam" id="3.30.70.1560:FF:000002">
    <property type="entry name" value="Pseudouridine synthase"/>
    <property type="match status" value="1"/>
</dbReference>
<dbReference type="InterPro" id="IPR036986">
    <property type="entry name" value="S4_RNA-bd_sf"/>
</dbReference>
<dbReference type="InterPro" id="IPR018496">
    <property type="entry name" value="PsdUridine_synth_RsuA/RluB_CS"/>
</dbReference>
<dbReference type="AlphaFoldDB" id="A0A953HS56"/>
<dbReference type="PROSITE" id="PS01149">
    <property type="entry name" value="PSI_RSU"/>
    <property type="match status" value="1"/>
</dbReference>
<dbReference type="SUPFAM" id="SSF55120">
    <property type="entry name" value="Pseudouridine synthase"/>
    <property type="match status" value="1"/>
</dbReference>
<dbReference type="CDD" id="cd00165">
    <property type="entry name" value="S4"/>
    <property type="match status" value="1"/>
</dbReference>
<protein>
    <recommendedName>
        <fullName evidence="6">Pseudouridine synthase</fullName>
        <ecNumber evidence="6">5.4.99.-</ecNumber>
    </recommendedName>
</protein>
<dbReference type="NCBIfam" id="TIGR00093">
    <property type="entry name" value="pseudouridine synthase"/>
    <property type="match status" value="1"/>
</dbReference>
<keyword evidence="9" id="KW-1185">Reference proteome</keyword>
<keyword evidence="5" id="KW-0694">RNA-binding</keyword>
<dbReference type="InterPro" id="IPR006145">
    <property type="entry name" value="PsdUridine_synth_RsuA/RluA"/>
</dbReference>
<accession>A0A953HS56</accession>
<comment type="catalytic activity">
    <reaction evidence="3">
        <text>uridine(35) in tRNA(Tyr) = pseudouridine(35) in tRNA(Tyr)</text>
        <dbReference type="Rhea" id="RHEA:60556"/>
        <dbReference type="Rhea" id="RHEA-COMP:15607"/>
        <dbReference type="Rhea" id="RHEA-COMP:15608"/>
        <dbReference type="ChEBI" id="CHEBI:65314"/>
        <dbReference type="ChEBI" id="CHEBI:65315"/>
    </reaction>
</comment>
<dbReference type="EMBL" id="JAHVHU010000002">
    <property type="protein sequence ID" value="MBY5956913.1"/>
    <property type="molecule type" value="Genomic_DNA"/>
</dbReference>
<dbReference type="Gene3D" id="3.30.70.1560">
    <property type="entry name" value="Alpha-L RNA-binding motif"/>
    <property type="match status" value="1"/>
</dbReference>
<dbReference type="GO" id="GO:0160138">
    <property type="term" value="F:23S rRNA pseudouridine(2604) synthase activity"/>
    <property type="evidence" value="ECO:0007669"/>
    <property type="project" value="UniProtKB-EC"/>
</dbReference>
<evidence type="ECO:0000259" key="7">
    <source>
        <dbReference type="SMART" id="SM00363"/>
    </source>
</evidence>
<evidence type="ECO:0000313" key="8">
    <source>
        <dbReference type="EMBL" id="MBY5956913.1"/>
    </source>
</evidence>
<evidence type="ECO:0000256" key="3">
    <source>
        <dbReference type="ARBA" id="ARBA00036390"/>
    </source>
</evidence>
<proteinExistence type="inferred from homology"/>
<feature type="domain" description="RNA-binding S4" evidence="7">
    <location>
        <begin position="9"/>
        <end position="67"/>
    </location>
</feature>
<organism evidence="8 9">
    <name type="scientific">Membranihabitans marinus</name>
    <dbReference type="NCBI Taxonomy" id="1227546"/>
    <lineage>
        <taxon>Bacteria</taxon>
        <taxon>Pseudomonadati</taxon>
        <taxon>Bacteroidota</taxon>
        <taxon>Saprospiria</taxon>
        <taxon>Saprospirales</taxon>
        <taxon>Saprospiraceae</taxon>
        <taxon>Membranihabitans</taxon>
    </lineage>
</organism>
<keyword evidence="2 6" id="KW-0413">Isomerase</keyword>
<dbReference type="SUPFAM" id="SSF55174">
    <property type="entry name" value="Alpha-L RNA-binding motif"/>
    <property type="match status" value="1"/>
</dbReference>
<dbReference type="InterPro" id="IPR050343">
    <property type="entry name" value="RsuA_PseudoU_synthase"/>
</dbReference>
<comment type="catalytic activity">
    <reaction evidence="4">
        <text>uridine(2604) in 23S rRNA = pseudouridine(2604) in 23S rRNA</text>
        <dbReference type="Rhea" id="RHEA:38875"/>
        <dbReference type="Rhea" id="RHEA-COMP:10093"/>
        <dbReference type="Rhea" id="RHEA-COMP:10094"/>
        <dbReference type="ChEBI" id="CHEBI:65314"/>
        <dbReference type="ChEBI" id="CHEBI:65315"/>
        <dbReference type="EC" id="5.4.99.21"/>
    </reaction>
</comment>
<dbReference type="Gene3D" id="3.10.290.10">
    <property type="entry name" value="RNA-binding S4 domain"/>
    <property type="match status" value="1"/>
</dbReference>
<dbReference type="InterPro" id="IPR020103">
    <property type="entry name" value="PsdUridine_synth_cat_dom_sf"/>
</dbReference>
<dbReference type="InterPro" id="IPR020094">
    <property type="entry name" value="TruA/RsuA/RluB/E/F_N"/>
</dbReference>
<dbReference type="Pfam" id="PF01479">
    <property type="entry name" value="S4"/>
    <property type="match status" value="1"/>
</dbReference>
<evidence type="ECO:0000256" key="4">
    <source>
        <dbReference type="ARBA" id="ARBA00036535"/>
    </source>
</evidence>
<reference evidence="8" key="1">
    <citation type="submission" date="2021-06" db="EMBL/GenBank/DDBJ databases">
        <title>44 bacteria genomes isolated from Dapeng, Shenzhen.</title>
        <authorList>
            <person name="Zheng W."/>
            <person name="Yu S."/>
            <person name="Huang Y."/>
        </authorList>
    </citation>
    <scope>NUCLEOTIDE SEQUENCE</scope>
    <source>
        <strain evidence="8">DP5N28-2</strain>
    </source>
</reference>
<dbReference type="Pfam" id="PF00849">
    <property type="entry name" value="PseudoU_synth_2"/>
    <property type="match status" value="1"/>
</dbReference>
<dbReference type="PROSITE" id="PS50889">
    <property type="entry name" value="S4"/>
    <property type="match status" value="1"/>
</dbReference>